<organism evidence="4 5">
    <name type="scientific">Paraconexibacter antarcticus</name>
    <dbReference type="NCBI Taxonomy" id="2949664"/>
    <lineage>
        <taxon>Bacteria</taxon>
        <taxon>Bacillati</taxon>
        <taxon>Actinomycetota</taxon>
        <taxon>Thermoleophilia</taxon>
        <taxon>Solirubrobacterales</taxon>
        <taxon>Paraconexibacteraceae</taxon>
        <taxon>Paraconexibacter</taxon>
    </lineage>
</organism>
<gene>
    <name evidence="4" type="ORF">NBH00_17810</name>
</gene>
<dbReference type="SUPFAM" id="SSF69593">
    <property type="entry name" value="Glycerol-3-phosphate (1)-acyltransferase"/>
    <property type="match status" value="1"/>
</dbReference>
<keyword evidence="5" id="KW-1185">Reference proteome</keyword>
<dbReference type="RefSeq" id="WP_254569940.1">
    <property type="nucleotide sequence ID" value="NZ_CP098502.1"/>
</dbReference>
<dbReference type="PANTHER" id="PTHR10434">
    <property type="entry name" value="1-ACYL-SN-GLYCEROL-3-PHOSPHATE ACYLTRANSFERASE"/>
    <property type="match status" value="1"/>
</dbReference>
<dbReference type="Proteomes" id="UP001056035">
    <property type="component" value="Chromosome"/>
</dbReference>
<dbReference type="Pfam" id="PF01553">
    <property type="entry name" value="Acyltransferase"/>
    <property type="match status" value="1"/>
</dbReference>
<sequence>MSEIKPQVYGDPRPPESMAPFHAWARTREPGWTYTLVRILLTPVAIGLYRTRAVGRRNVPATGAMILAPNHFSNMDHFFCGVYLRRRIRFMAKSQFFGNNPVISYLFRVAGHFPVRRGHNDEEAFATAHSILARGGCVGMYAEGGRSRTGGLGEPRPGIGRLALQSGAPVVPVAIHGSSAVRQWRRLRFPPITVSYGEPLVLERVAEPTREQSLAAAETIFARVREQYAAIQRP</sequence>
<evidence type="ECO:0000256" key="1">
    <source>
        <dbReference type="ARBA" id="ARBA00022679"/>
    </source>
</evidence>
<dbReference type="PANTHER" id="PTHR10434:SF11">
    <property type="entry name" value="1-ACYL-SN-GLYCEROL-3-PHOSPHATE ACYLTRANSFERASE"/>
    <property type="match status" value="1"/>
</dbReference>
<dbReference type="EMBL" id="CP098502">
    <property type="protein sequence ID" value="UTI63209.1"/>
    <property type="molecule type" value="Genomic_DNA"/>
</dbReference>
<dbReference type="InterPro" id="IPR002123">
    <property type="entry name" value="Plipid/glycerol_acylTrfase"/>
</dbReference>
<proteinExistence type="predicted"/>
<feature type="domain" description="Phospholipid/glycerol acyltransferase" evidence="3">
    <location>
        <begin position="65"/>
        <end position="178"/>
    </location>
</feature>
<evidence type="ECO:0000256" key="2">
    <source>
        <dbReference type="ARBA" id="ARBA00023315"/>
    </source>
</evidence>
<keyword evidence="2 4" id="KW-0012">Acyltransferase</keyword>
<dbReference type="GO" id="GO:0016746">
    <property type="term" value="F:acyltransferase activity"/>
    <property type="evidence" value="ECO:0007669"/>
    <property type="project" value="UniProtKB-KW"/>
</dbReference>
<accession>A0ABY5DQM1</accession>
<keyword evidence="1" id="KW-0808">Transferase</keyword>
<evidence type="ECO:0000313" key="4">
    <source>
        <dbReference type="EMBL" id="UTI63209.1"/>
    </source>
</evidence>
<name>A0ABY5DQM1_9ACTN</name>
<reference evidence="4 5" key="1">
    <citation type="submission" date="2022-06" db="EMBL/GenBank/DDBJ databases">
        <title>Paraconexibacter antarcticus.</title>
        <authorList>
            <person name="Kim C.S."/>
        </authorList>
    </citation>
    <scope>NUCLEOTIDE SEQUENCE [LARGE SCALE GENOMIC DNA]</scope>
    <source>
        <strain evidence="4 5">02-257</strain>
    </source>
</reference>
<dbReference type="CDD" id="cd07989">
    <property type="entry name" value="LPLAT_AGPAT-like"/>
    <property type="match status" value="1"/>
</dbReference>
<evidence type="ECO:0000259" key="3">
    <source>
        <dbReference type="SMART" id="SM00563"/>
    </source>
</evidence>
<evidence type="ECO:0000313" key="5">
    <source>
        <dbReference type="Proteomes" id="UP001056035"/>
    </source>
</evidence>
<protein>
    <submittedName>
        <fullName evidence="4">1-acyl-sn-glycerol-3-phosphate acyltransferase</fullName>
    </submittedName>
</protein>
<dbReference type="SMART" id="SM00563">
    <property type="entry name" value="PlsC"/>
    <property type="match status" value="1"/>
</dbReference>